<feature type="transmembrane region" description="Helical" evidence="1">
    <location>
        <begin position="298"/>
        <end position="317"/>
    </location>
</feature>
<dbReference type="InterPro" id="IPR009339">
    <property type="entry name" value="DUF998"/>
</dbReference>
<dbReference type="SUPFAM" id="SSF89447">
    <property type="entry name" value="AbrB/MazE/MraZ-like"/>
    <property type="match status" value="1"/>
</dbReference>
<accession>A0AAQ3WB61</accession>
<dbReference type="Proteomes" id="UP000194948">
    <property type="component" value="Chromosome"/>
</dbReference>
<reference evidence="2 3" key="2">
    <citation type="submission" date="2024-03" db="EMBL/GenBank/DDBJ databases">
        <title>The Genome Sequence of Enterococcus sp. DIV0205d.</title>
        <authorList>
            <consortium name="The Broad Institute Genomics Platform"/>
            <consortium name="The Broad Institute Microbial Omics Core"/>
            <consortium name="The Broad Institute Genomic Center for Infectious Diseases"/>
            <person name="Earl A."/>
            <person name="Manson A."/>
            <person name="Gilmore M."/>
            <person name="Schwartman J."/>
            <person name="Shea T."/>
            <person name="Abouelleil A."/>
            <person name="Cao P."/>
            <person name="Chapman S."/>
            <person name="Cusick C."/>
            <person name="Young S."/>
            <person name="Neafsey D."/>
            <person name="Nusbaum C."/>
            <person name="Birren B."/>
        </authorList>
    </citation>
    <scope>NUCLEOTIDE SEQUENCE [LARGE SCALE GENOMIC DNA]</scope>
    <source>
        <strain evidence="2 3">7F3_DIV0205</strain>
    </source>
</reference>
<organism evidence="2 3">
    <name type="scientific">Candidatus Enterococcus palustris</name>
    <dbReference type="NCBI Taxonomy" id="1834189"/>
    <lineage>
        <taxon>Bacteria</taxon>
        <taxon>Bacillati</taxon>
        <taxon>Bacillota</taxon>
        <taxon>Bacilli</taxon>
        <taxon>Lactobacillales</taxon>
        <taxon>Enterococcaceae</taxon>
        <taxon>Enterococcus</taxon>
    </lineage>
</organism>
<keyword evidence="1" id="KW-0812">Transmembrane</keyword>
<keyword evidence="1" id="KW-1133">Transmembrane helix</keyword>
<feature type="transmembrane region" description="Helical" evidence="1">
    <location>
        <begin position="77"/>
        <end position="106"/>
    </location>
</feature>
<feature type="transmembrane region" description="Helical" evidence="1">
    <location>
        <begin position="188"/>
        <end position="206"/>
    </location>
</feature>
<keyword evidence="1" id="KW-0472">Membrane</keyword>
<evidence type="ECO:0000313" key="3">
    <source>
        <dbReference type="Proteomes" id="UP000194948"/>
    </source>
</evidence>
<dbReference type="Pfam" id="PF06197">
    <property type="entry name" value="DUF998"/>
    <property type="match status" value="1"/>
</dbReference>
<dbReference type="AlphaFoldDB" id="A0AAQ3WB61"/>
<dbReference type="RefSeq" id="WP_086314400.1">
    <property type="nucleotide sequence ID" value="NZ_CP147244.1"/>
</dbReference>
<dbReference type="Gene3D" id="2.10.260.10">
    <property type="match status" value="1"/>
</dbReference>
<feature type="transmembrane region" description="Helical" evidence="1">
    <location>
        <begin position="350"/>
        <end position="369"/>
    </location>
</feature>
<keyword evidence="3" id="KW-1185">Reference proteome</keyword>
<feature type="transmembrane region" description="Helical" evidence="1">
    <location>
        <begin position="229"/>
        <end position="253"/>
    </location>
</feature>
<protein>
    <recommendedName>
        <fullName evidence="4">SpoVT-AbrB domain-containing protein</fullName>
    </recommendedName>
</protein>
<gene>
    <name evidence="2" type="ORF">A5821_001967</name>
</gene>
<feature type="transmembrane region" description="Helical" evidence="1">
    <location>
        <begin position="159"/>
        <end position="181"/>
    </location>
</feature>
<feature type="transmembrane region" description="Helical" evidence="1">
    <location>
        <begin position="324"/>
        <end position="344"/>
    </location>
</feature>
<evidence type="ECO:0000313" key="2">
    <source>
        <dbReference type="EMBL" id="WYK00841.1"/>
    </source>
</evidence>
<feature type="transmembrane region" description="Helical" evidence="1">
    <location>
        <begin position="265"/>
        <end position="286"/>
    </location>
</feature>
<reference evidence="3" key="1">
    <citation type="submission" date="2017-05" db="EMBL/GenBank/DDBJ databases">
        <title>The Genome Sequence of EEnterococcus faecalis 9F2_4866.</title>
        <authorList>
            <consortium name="The Broad Institute Genomics Platform"/>
            <consortium name="The Broad Institute Genomic Center for Infectious Diseases"/>
            <person name="Earl A."/>
            <person name="Manson A."/>
            <person name="Schwartman J."/>
            <person name="Gilmore M."/>
            <person name="Abouelleil A."/>
            <person name="Cao P."/>
            <person name="Chapman S."/>
            <person name="Cusick C."/>
            <person name="Shea T."/>
            <person name="Young S."/>
            <person name="Neafsey D."/>
            <person name="Nusbaum C."/>
            <person name="Birren B."/>
        </authorList>
    </citation>
    <scope>NUCLEOTIDE SEQUENCE [LARGE SCALE GENOMIC DNA]</scope>
    <source>
        <strain evidence="3">7F3_DIV0205</strain>
    </source>
</reference>
<dbReference type="EMBL" id="CP147244">
    <property type="protein sequence ID" value="WYK00841.1"/>
    <property type="molecule type" value="Genomic_DNA"/>
</dbReference>
<sequence length="398" mass="45203">MEEKQFSITLPEKIVEEFDLENETEVTLSIKDQKIVIEPKKKATGNQTLSLRWFLIPTTIVSILFLGYLFYADKTQIALVGAYSIANFVLSFGVLSGVFSFVLFFIKGKRNQVTTKSKDIYWRNFPTILLSFIVILVFSLLVFFKVIGLVFVGATFDRYTATLLFFVFVGLVNYFMIYSALSITPAKLTNLLIFVIIGGVLLAMITNKDYQWWQFNFSFLGTIEAKSSWQFNVTLMFSSLLMVALIDGLFVELQKAIPHSKRLTILRILLTLTALDLGAVGLFPYTETGPFQGVHNQVAGYLVYLIVILIVGIKWLLPNVTKEFLSISYIIAATLVVVVVLFQWTSYLSLTAFELLSFMLAFSWIVLLLQNLQKMAQNINNTFQVKINLESEIQVKDD</sequence>
<evidence type="ECO:0008006" key="4">
    <source>
        <dbReference type="Google" id="ProtNLM"/>
    </source>
</evidence>
<evidence type="ECO:0000256" key="1">
    <source>
        <dbReference type="SAM" id="Phobius"/>
    </source>
</evidence>
<feature type="transmembrane region" description="Helical" evidence="1">
    <location>
        <begin position="127"/>
        <end position="153"/>
    </location>
</feature>
<dbReference type="InterPro" id="IPR037914">
    <property type="entry name" value="SpoVT-AbrB_sf"/>
</dbReference>
<feature type="transmembrane region" description="Helical" evidence="1">
    <location>
        <begin position="51"/>
        <end position="71"/>
    </location>
</feature>
<name>A0AAQ3WB61_9ENTE</name>
<proteinExistence type="predicted"/>